<gene>
    <name evidence="2" type="ORF">caldi_18850</name>
</gene>
<dbReference type="Gene3D" id="3.40.50.10540">
    <property type="entry name" value="Crotonobetainyl-coa:carnitine coa-transferase, domain 1"/>
    <property type="match status" value="1"/>
</dbReference>
<dbReference type="InterPro" id="IPR050483">
    <property type="entry name" value="CoA-transferase_III_domain"/>
</dbReference>
<proteinExistence type="predicted"/>
<dbReference type="Pfam" id="PF02515">
    <property type="entry name" value="CoA_transf_3"/>
    <property type="match status" value="1"/>
</dbReference>
<dbReference type="PANTHER" id="PTHR48207">
    <property type="entry name" value="SUCCINATE--HYDROXYMETHYLGLUTARATE COA-TRANSFERASE"/>
    <property type="match status" value="1"/>
</dbReference>
<keyword evidence="3" id="KW-1185">Reference proteome</keyword>
<dbReference type="InterPro" id="IPR044855">
    <property type="entry name" value="CoA-Trfase_III_dom3_sf"/>
</dbReference>
<dbReference type="EMBL" id="AP025628">
    <property type="protein sequence ID" value="BDG60795.1"/>
    <property type="molecule type" value="Genomic_DNA"/>
</dbReference>
<dbReference type="SUPFAM" id="SSF89796">
    <property type="entry name" value="CoA-transferase family III (CaiB/BaiF)"/>
    <property type="match status" value="1"/>
</dbReference>
<evidence type="ECO:0000313" key="2">
    <source>
        <dbReference type="EMBL" id="BDG60795.1"/>
    </source>
</evidence>
<dbReference type="Proteomes" id="UP001163687">
    <property type="component" value="Chromosome"/>
</dbReference>
<dbReference type="PANTHER" id="PTHR48207:SF3">
    <property type="entry name" value="SUCCINATE--HYDROXYMETHYLGLUTARATE COA-TRANSFERASE"/>
    <property type="match status" value="1"/>
</dbReference>
<dbReference type="InterPro" id="IPR003673">
    <property type="entry name" value="CoA-Trfase_fam_III"/>
</dbReference>
<sequence length="395" mass="43289">MQQALAGIKVLDLSRILTGPFASMLLADLGAEVVKVETPGTGDDTRQWGPPFVAGESTYFLSVNRNKKSLTLNLKHPRGQEVFLRLVRWADVLIENFRPGTMERLGLGYEVLQEHNPRLVYCAVSGFGLTGPYRDKPGYDVLAQAMGGMMAVTGEEGRPPVKAGMSIADIGAGMYAAFGILAALWARERTGRGQKVETSLLETIVSWQTYFATAFWATGQEPRKTGSVHPSIVPYQALKARDQYMIVAVGNDALWQKFCEAIGRPDLAADPRFATNKDRVVNREVLIPLLEEILGTAPAAHWIERLEAVGVPAGPIYSLAQVWSDPQVLHREMAVEVDHPRAGRIKVPGIPIKFSATPGAVRTPPPLLGEHTDEVLRALGYSNEEIARMREEKAI</sequence>
<dbReference type="AlphaFoldDB" id="A0AA35CK71"/>
<dbReference type="Gene3D" id="3.30.1540.10">
    <property type="entry name" value="formyl-coa transferase, domain 3"/>
    <property type="match status" value="1"/>
</dbReference>
<keyword evidence="1 2" id="KW-0808">Transferase</keyword>
<name>A0AA35CK71_9FIRM</name>
<organism evidence="2 3">
    <name type="scientific">Caldinitratiruptor microaerophilus</name>
    <dbReference type="NCBI Taxonomy" id="671077"/>
    <lineage>
        <taxon>Bacteria</taxon>
        <taxon>Bacillati</taxon>
        <taxon>Bacillota</taxon>
        <taxon>Clostridia</taxon>
        <taxon>Eubacteriales</taxon>
        <taxon>Symbiobacteriaceae</taxon>
        <taxon>Caldinitratiruptor</taxon>
    </lineage>
</organism>
<accession>A0AA35CK71</accession>
<protein>
    <submittedName>
        <fullName evidence="2">CoA transferase</fullName>
    </submittedName>
</protein>
<dbReference type="KEGG" id="cmic:caldi_18850"/>
<reference evidence="2" key="1">
    <citation type="submission" date="2022-03" db="EMBL/GenBank/DDBJ databases">
        <title>Complete genome sequence of Caldinitratiruptor microaerophilus.</title>
        <authorList>
            <person name="Mukaiyama R."/>
            <person name="Nishiyama T."/>
            <person name="Ueda K."/>
        </authorList>
    </citation>
    <scope>NUCLEOTIDE SEQUENCE</scope>
    <source>
        <strain evidence="2">JCM 16183</strain>
    </source>
</reference>
<evidence type="ECO:0000256" key="1">
    <source>
        <dbReference type="ARBA" id="ARBA00022679"/>
    </source>
</evidence>
<dbReference type="InterPro" id="IPR023606">
    <property type="entry name" value="CoA-Trfase_III_dom_1_sf"/>
</dbReference>
<evidence type="ECO:0000313" key="3">
    <source>
        <dbReference type="Proteomes" id="UP001163687"/>
    </source>
</evidence>
<dbReference type="RefSeq" id="WP_264841491.1">
    <property type="nucleotide sequence ID" value="NZ_AP025628.1"/>
</dbReference>
<dbReference type="GO" id="GO:0008410">
    <property type="term" value="F:CoA-transferase activity"/>
    <property type="evidence" value="ECO:0007669"/>
    <property type="project" value="TreeGrafter"/>
</dbReference>